<protein>
    <submittedName>
        <fullName evidence="2">GAP family protein</fullName>
    </submittedName>
</protein>
<keyword evidence="1" id="KW-1133">Transmembrane helix</keyword>
<evidence type="ECO:0000256" key="1">
    <source>
        <dbReference type="SAM" id="Phobius"/>
    </source>
</evidence>
<evidence type="ECO:0000313" key="3">
    <source>
        <dbReference type="Proteomes" id="UP000538929"/>
    </source>
</evidence>
<feature type="transmembrane region" description="Helical" evidence="1">
    <location>
        <begin position="123"/>
        <end position="146"/>
    </location>
</feature>
<organism evidence="2 3">
    <name type="scientific">Streptomyces alkaliphilus</name>
    <dbReference type="NCBI Taxonomy" id="1472722"/>
    <lineage>
        <taxon>Bacteria</taxon>
        <taxon>Bacillati</taxon>
        <taxon>Actinomycetota</taxon>
        <taxon>Actinomycetes</taxon>
        <taxon>Kitasatosporales</taxon>
        <taxon>Streptomycetaceae</taxon>
        <taxon>Streptomyces</taxon>
    </lineage>
</organism>
<feature type="transmembrane region" description="Helical" evidence="1">
    <location>
        <begin position="202"/>
        <end position="220"/>
    </location>
</feature>
<feature type="transmembrane region" description="Helical" evidence="1">
    <location>
        <begin position="158"/>
        <end position="181"/>
    </location>
</feature>
<accession>A0A7W3TEN9</accession>
<keyword evidence="3" id="KW-1185">Reference proteome</keyword>
<feature type="transmembrane region" description="Helical" evidence="1">
    <location>
        <begin position="6"/>
        <end position="29"/>
    </location>
</feature>
<feature type="transmembrane region" description="Helical" evidence="1">
    <location>
        <begin position="72"/>
        <end position="91"/>
    </location>
</feature>
<dbReference type="EMBL" id="VKHT01000402">
    <property type="protein sequence ID" value="MBB0245130.1"/>
    <property type="molecule type" value="Genomic_DNA"/>
</dbReference>
<dbReference type="AlphaFoldDB" id="A0A7W3TEN9"/>
<comment type="caution">
    <text evidence="2">The sequence shown here is derived from an EMBL/GenBank/DDBJ whole genome shotgun (WGS) entry which is preliminary data.</text>
</comment>
<gene>
    <name evidence="2" type="ORF">FNQ90_13695</name>
</gene>
<keyword evidence="1" id="KW-0472">Membrane</keyword>
<proteinExistence type="predicted"/>
<dbReference type="Proteomes" id="UP000538929">
    <property type="component" value="Unassembled WGS sequence"/>
</dbReference>
<dbReference type="InterPro" id="IPR021315">
    <property type="entry name" value="Gap/Sap"/>
</dbReference>
<feature type="transmembrane region" description="Helical" evidence="1">
    <location>
        <begin position="41"/>
        <end position="60"/>
    </location>
</feature>
<evidence type="ECO:0000313" key="2">
    <source>
        <dbReference type="EMBL" id="MBB0245130.1"/>
    </source>
</evidence>
<dbReference type="RefSeq" id="WP_182606657.1">
    <property type="nucleotide sequence ID" value="NZ_VKHT01000402.1"/>
</dbReference>
<reference evidence="3" key="1">
    <citation type="submission" date="2019-10" db="EMBL/GenBank/DDBJ databases">
        <title>Streptomyces sp. nov., a novel actinobacterium isolated from alkaline environment.</title>
        <authorList>
            <person name="Golinska P."/>
        </authorList>
    </citation>
    <scope>NUCLEOTIDE SEQUENCE [LARGE SCALE GENOMIC DNA]</scope>
    <source>
        <strain evidence="3">DSM 42118</strain>
    </source>
</reference>
<keyword evidence="1" id="KW-0812">Transmembrane</keyword>
<name>A0A7W3TEN9_9ACTN</name>
<dbReference type="Pfam" id="PF11139">
    <property type="entry name" value="SfLAP"/>
    <property type="match status" value="1"/>
</dbReference>
<sequence length="252" mass="25726">MGEAIGQILSYGVGVALSPFPIIGVVLMIGTPRARSNGPALLPGWVLGPALVGTIVLLVSGGAGPGEQGEPAGWVSALDPVLGALLLWVAVKHWRERPRGDEEPALPKWMHAVDSFTPVRAGVLGIVLSALNPKNLLLVIAAAATIARTDASAGGQAVALAVFVVIGALGTGTPVVLHFALEERSRHILDGLKLWMERHNSAIVSVICLLLAAKLVGGAISDLSSCGRACSGCPPRCGVTAGGGRHGTHWPG</sequence>